<accession>A0A0H3B040</accession>
<organism evidence="2">
    <name type="scientific">Yersinia pseudotuberculosis serotype O:3 (strain YPIII)</name>
    <dbReference type="NCBI Taxonomy" id="502800"/>
    <lineage>
        <taxon>Bacteria</taxon>
        <taxon>Pseudomonadati</taxon>
        <taxon>Pseudomonadota</taxon>
        <taxon>Gammaproteobacteria</taxon>
        <taxon>Enterobacterales</taxon>
        <taxon>Yersiniaceae</taxon>
        <taxon>Yersinia</taxon>
    </lineage>
</organism>
<name>A0A0H3B040_YERPY</name>
<protein>
    <submittedName>
        <fullName evidence="2">Uncharacterized protein</fullName>
    </submittedName>
</protein>
<dbReference type="KEGG" id="ypy:YPK_0727"/>
<evidence type="ECO:0000256" key="1">
    <source>
        <dbReference type="SAM" id="MobiDB-lite"/>
    </source>
</evidence>
<dbReference type="EMBL" id="CP000950">
    <property type="protein sequence ID" value="ACA67028.1"/>
    <property type="molecule type" value="Genomic_DNA"/>
</dbReference>
<feature type="region of interest" description="Disordered" evidence="1">
    <location>
        <begin position="1"/>
        <end position="39"/>
    </location>
</feature>
<sequence length="51" mass="5404">MDGTNNPAKSALGQDAHRDGSSARKTQAVYPQGNISRKPQVQEGRLALLLG</sequence>
<evidence type="ECO:0000313" key="2">
    <source>
        <dbReference type="EMBL" id="ACA67028.1"/>
    </source>
</evidence>
<proteinExistence type="predicted"/>
<reference evidence="2" key="1">
    <citation type="submission" date="2008-02" db="EMBL/GenBank/DDBJ databases">
        <title>Complete sequence of Yersinia pseudotuberculosis YPIII.</title>
        <authorList>
            <consortium name="US DOE Joint Genome Institute"/>
            <person name="Challacombe J.F."/>
            <person name="Bruce D."/>
            <person name="Detter J.C."/>
            <person name="Green L."/>
            <person name="Land M."/>
            <person name="Munk C."/>
            <person name="Lindler L.E."/>
            <person name="Nikolich M.P."/>
            <person name="Brettin T."/>
        </authorList>
    </citation>
    <scope>NUCLEOTIDE SEQUENCE</scope>
    <source>
        <strain evidence="2">YPIII</strain>
    </source>
</reference>
<dbReference type="AlphaFoldDB" id="A0A0H3B040"/>
<gene>
    <name evidence="2" type="ordered locus">YPK_0727</name>
</gene>